<protein>
    <submittedName>
        <fullName evidence="2">Uncharacterized protein</fullName>
    </submittedName>
</protein>
<comment type="caution">
    <text evidence="2">The sequence shown here is derived from an EMBL/GenBank/DDBJ whole genome shotgun (WGS) entry which is preliminary data.</text>
</comment>
<feature type="compositionally biased region" description="Basic and acidic residues" evidence="1">
    <location>
        <begin position="1"/>
        <end position="10"/>
    </location>
</feature>
<dbReference type="EMBL" id="MU167535">
    <property type="protein sequence ID" value="KAG0139703.1"/>
    <property type="molecule type" value="Genomic_DNA"/>
</dbReference>
<organism evidence="2 3">
    <name type="scientific">Cronartium quercuum f. sp. fusiforme G11</name>
    <dbReference type="NCBI Taxonomy" id="708437"/>
    <lineage>
        <taxon>Eukaryota</taxon>
        <taxon>Fungi</taxon>
        <taxon>Dikarya</taxon>
        <taxon>Basidiomycota</taxon>
        <taxon>Pucciniomycotina</taxon>
        <taxon>Pucciniomycetes</taxon>
        <taxon>Pucciniales</taxon>
        <taxon>Coleosporiaceae</taxon>
        <taxon>Cronartium</taxon>
    </lineage>
</organism>
<dbReference type="AlphaFoldDB" id="A0A9P6T6R8"/>
<feature type="region of interest" description="Disordered" evidence="1">
    <location>
        <begin position="1"/>
        <end position="38"/>
    </location>
</feature>
<sequence>MVHIEVHLPDGEDEDDDEATVQKNSKKTPKASKEAKENYTTYKNNHPQEVSITVNKDMNISQFQSLIFIGCDKHCQDISQGLKKALYQGEL</sequence>
<evidence type="ECO:0000313" key="3">
    <source>
        <dbReference type="Proteomes" id="UP000886653"/>
    </source>
</evidence>
<accession>A0A9P6T6R8</accession>
<keyword evidence="3" id="KW-1185">Reference proteome</keyword>
<dbReference type="Proteomes" id="UP000886653">
    <property type="component" value="Unassembled WGS sequence"/>
</dbReference>
<reference evidence="2" key="1">
    <citation type="submission" date="2013-11" db="EMBL/GenBank/DDBJ databases">
        <title>Genome sequence of the fusiform rust pathogen reveals effectors for host alternation and coevolution with pine.</title>
        <authorList>
            <consortium name="DOE Joint Genome Institute"/>
            <person name="Smith K."/>
            <person name="Pendleton A."/>
            <person name="Kubisiak T."/>
            <person name="Anderson C."/>
            <person name="Salamov A."/>
            <person name="Aerts A."/>
            <person name="Riley R."/>
            <person name="Clum A."/>
            <person name="Lindquist E."/>
            <person name="Ence D."/>
            <person name="Campbell M."/>
            <person name="Kronenberg Z."/>
            <person name="Feau N."/>
            <person name="Dhillon B."/>
            <person name="Hamelin R."/>
            <person name="Burleigh J."/>
            <person name="Smith J."/>
            <person name="Yandell M."/>
            <person name="Nelson C."/>
            <person name="Grigoriev I."/>
            <person name="Davis J."/>
        </authorList>
    </citation>
    <scope>NUCLEOTIDE SEQUENCE</scope>
    <source>
        <strain evidence="2">G11</strain>
    </source>
</reference>
<name>A0A9P6T6R8_9BASI</name>
<evidence type="ECO:0000313" key="2">
    <source>
        <dbReference type="EMBL" id="KAG0139703.1"/>
    </source>
</evidence>
<gene>
    <name evidence="2" type="ORF">CROQUDRAFT_666123</name>
</gene>
<evidence type="ECO:0000256" key="1">
    <source>
        <dbReference type="SAM" id="MobiDB-lite"/>
    </source>
</evidence>
<proteinExistence type="predicted"/>